<dbReference type="Proteomes" id="UP000695022">
    <property type="component" value="Unplaced"/>
</dbReference>
<evidence type="ECO:0000256" key="4">
    <source>
        <dbReference type="SAM" id="Phobius"/>
    </source>
</evidence>
<dbReference type="InterPro" id="IPR011043">
    <property type="entry name" value="Gal_Oxase/kelch_b-propeller"/>
</dbReference>
<dbReference type="PANTHER" id="PTHR46093:SF18">
    <property type="entry name" value="FIBRONECTIN TYPE-III DOMAIN-CONTAINING PROTEIN"/>
    <property type="match status" value="1"/>
</dbReference>
<dbReference type="RefSeq" id="XP_014673805.1">
    <property type="nucleotide sequence ID" value="XM_014818319.1"/>
</dbReference>
<keyword evidence="1" id="KW-0880">Kelch repeat</keyword>
<feature type="region of interest" description="Disordered" evidence="3">
    <location>
        <begin position="105"/>
        <end position="144"/>
    </location>
</feature>
<feature type="transmembrane region" description="Helical" evidence="4">
    <location>
        <begin position="388"/>
        <end position="408"/>
    </location>
</feature>
<keyword evidence="4" id="KW-1133">Transmembrane helix</keyword>
<reference evidence="6" key="1">
    <citation type="submission" date="2025-08" db="UniProtKB">
        <authorList>
            <consortium name="RefSeq"/>
        </authorList>
    </citation>
    <scope>IDENTIFICATION</scope>
</reference>
<feature type="compositionally biased region" description="Basic and acidic residues" evidence="3">
    <location>
        <begin position="105"/>
        <end position="116"/>
    </location>
</feature>
<dbReference type="Pfam" id="PF24681">
    <property type="entry name" value="Kelch_KLHDC2_KLHL20_DRC7"/>
    <property type="match status" value="1"/>
</dbReference>
<evidence type="ECO:0000313" key="6">
    <source>
        <dbReference type="RefSeq" id="XP_014673805.1"/>
    </source>
</evidence>
<organism evidence="5 6">
    <name type="scientific">Priapulus caudatus</name>
    <name type="common">Priapulid worm</name>
    <dbReference type="NCBI Taxonomy" id="37621"/>
    <lineage>
        <taxon>Eukaryota</taxon>
        <taxon>Metazoa</taxon>
        <taxon>Ecdysozoa</taxon>
        <taxon>Scalidophora</taxon>
        <taxon>Priapulida</taxon>
        <taxon>Priapulimorpha</taxon>
        <taxon>Priapulimorphida</taxon>
        <taxon>Priapulidae</taxon>
        <taxon>Priapulus</taxon>
    </lineage>
</organism>
<keyword evidence="5" id="KW-1185">Reference proteome</keyword>
<evidence type="ECO:0000313" key="5">
    <source>
        <dbReference type="Proteomes" id="UP000695022"/>
    </source>
</evidence>
<keyword evidence="4" id="KW-0812">Transmembrane</keyword>
<sequence length="437" mass="48248">MFGGKVNSAPDSFTSVYANDLWRYKNSSWVLMHPGNAHNVSGSQVEAPPSSANSAMCVKPGSRTVVFTPSTVDSSHTWIFNMASARWQPADSVVRENATMSDKKIAATAKKEPKDDELAENDTGDKEPLSSGTTVSTSGPKMHYEEPPLRQSLLWWCKKDEMWIYGGENAAGEILSDLWIFSLDNLRWTKMGATKELVNTNGATMWEKSNEVLIYEGSSPSAVLWSLNTTSVQLRQMNQNGELSLHVGMVIHKPPRRLFAMGWVTDNGDLLLYGGQDLTAAGSPLLGDIWVFETADLVWQRMVPVTTGTVQYGQRNVTSIFNFPGPRARGATWTHDGDMMLLGGVGNSDGDGDALLDDLWMLRLKSIDDLFTVAAKVTSSNMSSSKGYGIFFGTSIAIFAAFALGIFLQKCIRWPVKYGGSRRRKMTREEYYRVVDS</sequence>
<keyword evidence="2" id="KW-0677">Repeat</keyword>
<dbReference type="SUPFAM" id="SSF50965">
    <property type="entry name" value="Galactose oxidase, central domain"/>
    <property type="match status" value="1"/>
</dbReference>
<name>A0ABM1ENN4_PRICU</name>
<accession>A0ABM1ENN4</accession>
<feature type="compositionally biased region" description="Polar residues" evidence="3">
    <location>
        <begin position="130"/>
        <end position="139"/>
    </location>
</feature>
<evidence type="ECO:0000256" key="3">
    <source>
        <dbReference type="SAM" id="MobiDB-lite"/>
    </source>
</evidence>
<dbReference type="InterPro" id="IPR015915">
    <property type="entry name" value="Kelch-typ_b-propeller"/>
</dbReference>
<keyword evidence="4" id="KW-0472">Membrane</keyword>
<dbReference type="PANTHER" id="PTHR46093">
    <property type="entry name" value="ACYL-COA-BINDING DOMAIN-CONTAINING PROTEIN 5"/>
    <property type="match status" value="1"/>
</dbReference>
<evidence type="ECO:0000256" key="1">
    <source>
        <dbReference type="ARBA" id="ARBA00022441"/>
    </source>
</evidence>
<evidence type="ECO:0000256" key="2">
    <source>
        <dbReference type="ARBA" id="ARBA00022737"/>
    </source>
</evidence>
<dbReference type="GeneID" id="106814051"/>
<gene>
    <name evidence="6" type="primary">LOC106814051</name>
</gene>
<dbReference type="Gene3D" id="2.120.10.80">
    <property type="entry name" value="Kelch-type beta propeller"/>
    <property type="match status" value="2"/>
</dbReference>
<proteinExistence type="predicted"/>
<protein>
    <submittedName>
        <fullName evidence="6">Uncharacterized protein LOC106814051</fullName>
    </submittedName>
</protein>